<keyword evidence="3 5" id="KW-1133">Transmembrane helix</keyword>
<evidence type="ECO:0000256" key="5">
    <source>
        <dbReference type="SAM" id="Phobius"/>
    </source>
</evidence>
<gene>
    <name evidence="7" type="ORF">BDK51DRAFT_35720</name>
</gene>
<comment type="subcellular location">
    <subcellularLocation>
        <location evidence="1">Membrane</location>
        <topology evidence="1">Multi-pass membrane protein</topology>
    </subcellularLocation>
</comment>
<feature type="transmembrane region" description="Helical" evidence="5">
    <location>
        <begin position="74"/>
        <end position="93"/>
    </location>
</feature>
<dbReference type="GO" id="GO:0016020">
    <property type="term" value="C:membrane"/>
    <property type="evidence" value="ECO:0007669"/>
    <property type="project" value="UniProtKB-SubCell"/>
</dbReference>
<evidence type="ECO:0000313" key="7">
    <source>
        <dbReference type="EMBL" id="RKO94791.1"/>
    </source>
</evidence>
<evidence type="ECO:0000259" key="6">
    <source>
        <dbReference type="Pfam" id="PF03151"/>
    </source>
</evidence>
<accession>A0A4P9WNS6</accession>
<organism evidence="7 8">
    <name type="scientific">Blyttiomyces helicus</name>
    <dbReference type="NCBI Taxonomy" id="388810"/>
    <lineage>
        <taxon>Eukaryota</taxon>
        <taxon>Fungi</taxon>
        <taxon>Fungi incertae sedis</taxon>
        <taxon>Chytridiomycota</taxon>
        <taxon>Chytridiomycota incertae sedis</taxon>
        <taxon>Chytridiomycetes</taxon>
        <taxon>Chytridiomycetes incertae sedis</taxon>
        <taxon>Blyttiomyces</taxon>
    </lineage>
</organism>
<proteinExistence type="predicted"/>
<dbReference type="OrthoDB" id="6418713at2759"/>
<dbReference type="InterPro" id="IPR037185">
    <property type="entry name" value="EmrE-like"/>
</dbReference>
<dbReference type="EMBL" id="KZ993817">
    <property type="protein sequence ID" value="RKO94791.1"/>
    <property type="molecule type" value="Genomic_DNA"/>
</dbReference>
<name>A0A4P9WNS6_9FUNG</name>
<evidence type="ECO:0000256" key="1">
    <source>
        <dbReference type="ARBA" id="ARBA00004141"/>
    </source>
</evidence>
<keyword evidence="8" id="KW-1185">Reference proteome</keyword>
<protein>
    <submittedName>
        <fullName evidence="7">Triose-phosphate transporter family-domain-containing protein</fullName>
    </submittedName>
</protein>
<dbReference type="Proteomes" id="UP000269721">
    <property type="component" value="Unassembled WGS sequence"/>
</dbReference>
<feature type="transmembrane region" description="Helical" evidence="5">
    <location>
        <begin position="41"/>
        <end position="62"/>
    </location>
</feature>
<evidence type="ECO:0000256" key="3">
    <source>
        <dbReference type="ARBA" id="ARBA00022989"/>
    </source>
</evidence>
<feature type="transmembrane region" description="Helical" evidence="5">
    <location>
        <begin position="289"/>
        <end position="310"/>
    </location>
</feature>
<feature type="transmembrane region" description="Helical" evidence="5">
    <location>
        <begin position="170"/>
        <end position="187"/>
    </location>
</feature>
<dbReference type="Pfam" id="PF03151">
    <property type="entry name" value="TPT"/>
    <property type="match status" value="1"/>
</dbReference>
<dbReference type="SUPFAM" id="SSF103481">
    <property type="entry name" value="Multidrug resistance efflux transporter EmrE"/>
    <property type="match status" value="1"/>
</dbReference>
<feature type="domain" description="Sugar phosphate transporter" evidence="6">
    <location>
        <begin position="47"/>
        <end position="330"/>
    </location>
</feature>
<feature type="transmembrane region" description="Helical" evidence="5">
    <location>
        <begin position="259"/>
        <end position="282"/>
    </location>
</feature>
<feature type="transmembrane region" description="Helical" evidence="5">
    <location>
        <begin position="225"/>
        <end position="247"/>
    </location>
</feature>
<feature type="transmembrane region" description="Helical" evidence="5">
    <location>
        <begin position="316"/>
        <end position="335"/>
    </location>
</feature>
<evidence type="ECO:0000256" key="4">
    <source>
        <dbReference type="ARBA" id="ARBA00023136"/>
    </source>
</evidence>
<sequence>MNEDEESVSIDNCKTDDTPQIIEVGMSGLHPAIYIWYSPDFFLSSSVFISTWIALSCAVILFNKYLLHTAGFPFPIFLTTCHLTFATIVTRILSNTTNLLADLNTITMNQRLYMTTVVPLGLVFTISLVCCNVSYLYLSVSFIRMLKATSPVAVLLISILIKKQPHDAQVLAKVTVIVIGVIIVSYGEFDFVFVGFLFQAVGTIAEATRLVLAQRLLDGLRIGPLAALYYLAPICAILTGAACLIFEAKTMYVELFMNVGLHVLLLNAVAAFGLNVAAICLIGKTSSLVMCLSGVIKDILLITASILIWATPITSLQIFGYAVALGGLVCPSIRYTGKAHTLHSGFSTLFPRWRQSD</sequence>
<keyword evidence="2 5" id="KW-0812">Transmembrane</keyword>
<evidence type="ECO:0000256" key="2">
    <source>
        <dbReference type="ARBA" id="ARBA00022692"/>
    </source>
</evidence>
<reference evidence="8" key="1">
    <citation type="journal article" date="2018" name="Nat. Microbiol.">
        <title>Leveraging single-cell genomics to expand the fungal tree of life.</title>
        <authorList>
            <person name="Ahrendt S.R."/>
            <person name="Quandt C.A."/>
            <person name="Ciobanu D."/>
            <person name="Clum A."/>
            <person name="Salamov A."/>
            <person name="Andreopoulos B."/>
            <person name="Cheng J.F."/>
            <person name="Woyke T."/>
            <person name="Pelin A."/>
            <person name="Henrissat B."/>
            <person name="Reynolds N.K."/>
            <person name="Benny G.L."/>
            <person name="Smith M.E."/>
            <person name="James T.Y."/>
            <person name="Grigoriev I.V."/>
        </authorList>
    </citation>
    <scope>NUCLEOTIDE SEQUENCE [LARGE SCALE GENOMIC DNA]</scope>
</reference>
<feature type="transmembrane region" description="Helical" evidence="5">
    <location>
        <begin position="113"/>
        <end position="138"/>
    </location>
</feature>
<dbReference type="AlphaFoldDB" id="A0A4P9WNS6"/>
<feature type="transmembrane region" description="Helical" evidence="5">
    <location>
        <begin position="193"/>
        <end position="213"/>
    </location>
</feature>
<keyword evidence="4 5" id="KW-0472">Membrane</keyword>
<dbReference type="PANTHER" id="PTHR11132">
    <property type="entry name" value="SOLUTE CARRIER FAMILY 35"/>
    <property type="match status" value="1"/>
</dbReference>
<dbReference type="InterPro" id="IPR004853">
    <property type="entry name" value="Sugar_P_trans_dom"/>
</dbReference>
<dbReference type="InterPro" id="IPR050186">
    <property type="entry name" value="TPT_transporter"/>
</dbReference>
<evidence type="ECO:0000313" key="8">
    <source>
        <dbReference type="Proteomes" id="UP000269721"/>
    </source>
</evidence>